<dbReference type="AlphaFoldDB" id="A0AAE0TZ39"/>
<dbReference type="EMBL" id="JAULSW010000004">
    <property type="protein sequence ID" value="KAK3384876.1"/>
    <property type="molecule type" value="Genomic_DNA"/>
</dbReference>
<evidence type="ECO:0000313" key="2">
    <source>
        <dbReference type="EMBL" id="KAK3384876.1"/>
    </source>
</evidence>
<reference evidence="2" key="2">
    <citation type="submission" date="2023-06" db="EMBL/GenBank/DDBJ databases">
        <authorList>
            <consortium name="Lawrence Berkeley National Laboratory"/>
            <person name="Haridas S."/>
            <person name="Hensen N."/>
            <person name="Bonometti L."/>
            <person name="Westerberg I."/>
            <person name="Brannstrom I.O."/>
            <person name="Guillou S."/>
            <person name="Cros-Aarteil S."/>
            <person name="Calhoun S."/>
            <person name="Kuo A."/>
            <person name="Mondo S."/>
            <person name="Pangilinan J."/>
            <person name="Riley R."/>
            <person name="LaButti K."/>
            <person name="Andreopoulos B."/>
            <person name="Lipzen A."/>
            <person name="Chen C."/>
            <person name="Yanf M."/>
            <person name="Daum C."/>
            <person name="Ng V."/>
            <person name="Clum A."/>
            <person name="Steindorff A."/>
            <person name="Ohm R."/>
            <person name="Martin F."/>
            <person name="Silar P."/>
            <person name="Natvig D."/>
            <person name="Lalanne C."/>
            <person name="Gautier V."/>
            <person name="Ament-velasquez S.L."/>
            <person name="Kruys A."/>
            <person name="Hutchinson M.I."/>
            <person name="Powell A.J."/>
            <person name="Barry K."/>
            <person name="Miller A.N."/>
            <person name="Grigoriev I.V."/>
            <person name="Debuchy R."/>
            <person name="Gladieux P."/>
            <person name="Thoren M.H."/>
            <person name="Johannesson H."/>
        </authorList>
    </citation>
    <scope>NUCLEOTIDE SEQUENCE</scope>
    <source>
        <strain evidence="2">CBS 232.78</strain>
    </source>
</reference>
<organism evidence="2 3">
    <name type="scientific">Podospora didyma</name>
    <dbReference type="NCBI Taxonomy" id="330526"/>
    <lineage>
        <taxon>Eukaryota</taxon>
        <taxon>Fungi</taxon>
        <taxon>Dikarya</taxon>
        <taxon>Ascomycota</taxon>
        <taxon>Pezizomycotina</taxon>
        <taxon>Sordariomycetes</taxon>
        <taxon>Sordariomycetidae</taxon>
        <taxon>Sordariales</taxon>
        <taxon>Podosporaceae</taxon>
        <taxon>Podospora</taxon>
    </lineage>
</organism>
<keyword evidence="3" id="KW-1185">Reference proteome</keyword>
<name>A0AAE0TZ39_9PEZI</name>
<accession>A0AAE0TZ39</accession>
<evidence type="ECO:0000313" key="3">
    <source>
        <dbReference type="Proteomes" id="UP001285441"/>
    </source>
</evidence>
<dbReference type="Proteomes" id="UP001285441">
    <property type="component" value="Unassembled WGS sequence"/>
</dbReference>
<proteinExistence type="predicted"/>
<sequence length="294" mass="33155">MATANLASGSSQAIFELLDPTKFVGAVNKAAREILEAVTGDPRLEHMSEETFQYAVDTALWKDYVKTPFPYARPDFSVLPKHKHVQKQSLGFGAQQHAGQFYQQSQQFPAPQPLQNQRDQPSFQQAQPTLRAQHNPSPSQSRSNDRQAQLAQLNQIAEQYQQRQPNPPRNNYKVLGYDVFVQQQETNKANLRNMLDTIQETVDMNELQREGIAQVGQNLRRAEEIASIRARLASRATTTASGADRQQMMWGLGELERQPGMMDTHEGQVERDGAGGYWDYLDSRLRPGNGEGGW</sequence>
<protein>
    <submittedName>
        <fullName evidence="2">Uncharacterized protein</fullName>
    </submittedName>
</protein>
<reference evidence="2" key="1">
    <citation type="journal article" date="2023" name="Mol. Phylogenet. Evol.">
        <title>Genome-scale phylogeny and comparative genomics of the fungal order Sordariales.</title>
        <authorList>
            <person name="Hensen N."/>
            <person name="Bonometti L."/>
            <person name="Westerberg I."/>
            <person name="Brannstrom I.O."/>
            <person name="Guillou S."/>
            <person name="Cros-Aarteil S."/>
            <person name="Calhoun S."/>
            <person name="Haridas S."/>
            <person name="Kuo A."/>
            <person name="Mondo S."/>
            <person name="Pangilinan J."/>
            <person name="Riley R."/>
            <person name="LaButti K."/>
            <person name="Andreopoulos B."/>
            <person name="Lipzen A."/>
            <person name="Chen C."/>
            <person name="Yan M."/>
            <person name="Daum C."/>
            <person name="Ng V."/>
            <person name="Clum A."/>
            <person name="Steindorff A."/>
            <person name="Ohm R.A."/>
            <person name="Martin F."/>
            <person name="Silar P."/>
            <person name="Natvig D.O."/>
            <person name="Lalanne C."/>
            <person name="Gautier V."/>
            <person name="Ament-Velasquez S.L."/>
            <person name="Kruys A."/>
            <person name="Hutchinson M.I."/>
            <person name="Powell A.J."/>
            <person name="Barry K."/>
            <person name="Miller A.N."/>
            <person name="Grigoriev I.V."/>
            <person name="Debuchy R."/>
            <person name="Gladieux P."/>
            <person name="Hiltunen Thoren M."/>
            <person name="Johannesson H."/>
        </authorList>
    </citation>
    <scope>NUCLEOTIDE SEQUENCE</scope>
    <source>
        <strain evidence="2">CBS 232.78</strain>
    </source>
</reference>
<feature type="region of interest" description="Disordered" evidence="1">
    <location>
        <begin position="109"/>
        <end position="149"/>
    </location>
</feature>
<comment type="caution">
    <text evidence="2">The sequence shown here is derived from an EMBL/GenBank/DDBJ whole genome shotgun (WGS) entry which is preliminary data.</text>
</comment>
<evidence type="ECO:0000256" key="1">
    <source>
        <dbReference type="SAM" id="MobiDB-lite"/>
    </source>
</evidence>
<gene>
    <name evidence="2" type="ORF">B0H63DRAFT_522222</name>
</gene>